<evidence type="ECO:0000313" key="14">
    <source>
        <dbReference type="Proteomes" id="UP000703893"/>
    </source>
</evidence>
<comment type="cofactor">
    <cofactor evidence="7 10">
        <name>Mg(2+)</name>
        <dbReference type="ChEBI" id="CHEBI:18420"/>
    </cofactor>
    <text evidence="7 10">Binds 1 Mg(2+) ion per subunit.</text>
</comment>
<feature type="binding site" evidence="7 11">
    <location>
        <position position="391"/>
    </location>
    <ligand>
        <name>[4Fe-4S] cluster</name>
        <dbReference type="ChEBI" id="CHEBI:49883"/>
    </ligand>
</feature>
<dbReference type="InterPro" id="IPR000836">
    <property type="entry name" value="PRTase_dom"/>
</dbReference>
<evidence type="ECO:0000256" key="4">
    <source>
        <dbReference type="ARBA" id="ARBA00022679"/>
    </source>
</evidence>
<feature type="binding site" evidence="7 10">
    <location>
        <position position="292"/>
    </location>
    <ligand>
        <name>Mg(2+)</name>
        <dbReference type="ChEBI" id="CHEBI:18420"/>
    </ligand>
</feature>
<evidence type="ECO:0000256" key="8">
    <source>
        <dbReference type="PIRNR" id="PIRNR000485"/>
    </source>
</evidence>
<dbReference type="AlphaFoldDB" id="A0A938BNG0"/>
<dbReference type="GO" id="GO:0004044">
    <property type="term" value="F:amidophosphoribosyltransferase activity"/>
    <property type="evidence" value="ECO:0007669"/>
    <property type="project" value="UniProtKB-UniRule"/>
</dbReference>
<name>A0A938BNG0_9BACT</name>
<evidence type="ECO:0000256" key="7">
    <source>
        <dbReference type="HAMAP-Rule" id="MF_01931"/>
    </source>
</evidence>
<organism evidence="13 14">
    <name type="scientific">Candidatus Tanganyikabacteria bacterium</name>
    <dbReference type="NCBI Taxonomy" id="2961651"/>
    <lineage>
        <taxon>Bacteria</taxon>
        <taxon>Bacillati</taxon>
        <taxon>Candidatus Sericytochromatia</taxon>
        <taxon>Candidatus Tanganyikabacteria</taxon>
    </lineage>
</organism>
<keyword evidence="7 11" id="KW-0411">Iron-sulfur</keyword>
<feature type="domain" description="Glutamine amidotransferase type-2" evidence="12">
    <location>
        <begin position="2"/>
        <end position="229"/>
    </location>
</feature>
<evidence type="ECO:0000256" key="1">
    <source>
        <dbReference type="ARBA" id="ARBA00005209"/>
    </source>
</evidence>
<dbReference type="PANTHER" id="PTHR11907">
    <property type="entry name" value="AMIDOPHOSPHORIBOSYLTRANSFERASE"/>
    <property type="match status" value="1"/>
</dbReference>
<keyword evidence="7 10" id="KW-0460">Magnesium</keyword>
<feature type="binding site" evidence="7 10">
    <location>
        <position position="355"/>
    </location>
    <ligand>
        <name>Mg(2+)</name>
        <dbReference type="ChEBI" id="CHEBI:18420"/>
    </ligand>
</feature>
<dbReference type="Proteomes" id="UP000703893">
    <property type="component" value="Unassembled WGS sequence"/>
</dbReference>
<dbReference type="PIRSF" id="PIRSF000485">
    <property type="entry name" value="Amd_phspho_trans"/>
    <property type="match status" value="1"/>
</dbReference>
<evidence type="ECO:0000256" key="10">
    <source>
        <dbReference type="PIRSR" id="PIRSR000485-2"/>
    </source>
</evidence>
<comment type="similarity">
    <text evidence="2 7 8">In the C-terminal section; belongs to the purine/pyrimidine phosphoribosyltransferase family.</text>
</comment>
<dbReference type="Gene3D" id="3.60.20.10">
    <property type="entry name" value="Glutamine Phosphoribosylpyrophosphate, subunit 1, domain 1"/>
    <property type="match status" value="1"/>
</dbReference>
<comment type="cofactor">
    <cofactor evidence="7 11">
        <name>[4Fe-4S] cluster</name>
        <dbReference type="ChEBI" id="CHEBI:49883"/>
    </cofactor>
    <text evidence="7 11">Binds 1 [4Fe-4S] cluster per subunit.</text>
</comment>
<keyword evidence="4 7" id="KW-0808">Transferase</keyword>
<feature type="binding site" evidence="7 11">
    <location>
        <position position="444"/>
    </location>
    <ligand>
        <name>[4Fe-4S] cluster</name>
        <dbReference type="ChEBI" id="CHEBI:49883"/>
    </ligand>
</feature>
<dbReference type="HAMAP" id="MF_01931">
    <property type="entry name" value="PurF"/>
    <property type="match status" value="1"/>
</dbReference>
<dbReference type="InterPro" id="IPR029057">
    <property type="entry name" value="PRTase-like"/>
</dbReference>
<dbReference type="InterPro" id="IPR017932">
    <property type="entry name" value="GATase_2_dom"/>
</dbReference>
<keyword evidence="5 7" id="KW-0658">Purine biosynthesis</keyword>
<comment type="catalytic activity">
    <reaction evidence="7 8">
        <text>5-phospho-beta-D-ribosylamine + L-glutamate + diphosphate = 5-phospho-alpha-D-ribose 1-diphosphate + L-glutamine + H2O</text>
        <dbReference type="Rhea" id="RHEA:14905"/>
        <dbReference type="ChEBI" id="CHEBI:15377"/>
        <dbReference type="ChEBI" id="CHEBI:29985"/>
        <dbReference type="ChEBI" id="CHEBI:33019"/>
        <dbReference type="ChEBI" id="CHEBI:58017"/>
        <dbReference type="ChEBI" id="CHEBI:58359"/>
        <dbReference type="ChEBI" id="CHEBI:58681"/>
        <dbReference type="EC" id="2.4.2.14"/>
    </reaction>
</comment>
<dbReference type="GO" id="GO:0009113">
    <property type="term" value="P:purine nucleobase biosynthetic process"/>
    <property type="evidence" value="ECO:0007669"/>
    <property type="project" value="UniProtKB-UniRule"/>
</dbReference>
<dbReference type="GO" id="GO:0051539">
    <property type="term" value="F:4 iron, 4 sulfur cluster binding"/>
    <property type="evidence" value="ECO:0007669"/>
    <property type="project" value="UniProtKB-KW"/>
</dbReference>
<dbReference type="Gene3D" id="3.40.50.2020">
    <property type="match status" value="1"/>
</dbReference>
<dbReference type="PROSITE" id="PS51278">
    <property type="entry name" value="GATASE_TYPE_2"/>
    <property type="match status" value="1"/>
</dbReference>
<proteinExistence type="inferred from homology"/>
<feature type="binding site" evidence="7 11">
    <location>
        <position position="245"/>
    </location>
    <ligand>
        <name>[4Fe-4S] cluster</name>
        <dbReference type="ChEBI" id="CHEBI:49883"/>
    </ligand>
</feature>
<evidence type="ECO:0000256" key="11">
    <source>
        <dbReference type="PIRSR" id="PIRSR000485-3"/>
    </source>
</evidence>
<keyword evidence="7 11" id="KW-0408">Iron</keyword>
<dbReference type="EC" id="2.4.2.14" evidence="7"/>
<dbReference type="SUPFAM" id="SSF56235">
    <property type="entry name" value="N-terminal nucleophile aminohydrolases (Ntn hydrolases)"/>
    <property type="match status" value="1"/>
</dbReference>
<evidence type="ECO:0000259" key="12">
    <source>
        <dbReference type="PROSITE" id="PS51278"/>
    </source>
</evidence>
<feature type="binding site" evidence="7 10">
    <location>
        <position position="354"/>
    </location>
    <ligand>
        <name>Mg(2+)</name>
        <dbReference type="ChEBI" id="CHEBI:18420"/>
    </ligand>
</feature>
<evidence type="ECO:0000256" key="3">
    <source>
        <dbReference type="ARBA" id="ARBA00022676"/>
    </source>
</evidence>
<dbReference type="GO" id="GO:0000287">
    <property type="term" value="F:magnesium ion binding"/>
    <property type="evidence" value="ECO:0007669"/>
    <property type="project" value="UniProtKB-UniRule"/>
</dbReference>
<comment type="caution">
    <text evidence="13">The sequence shown here is derived from an EMBL/GenBank/DDBJ whole genome shotgun (WGS) entry which is preliminary data.</text>
</comment>
<evidence type="ECO:0000256" key="9">
    <source>
        <dbReference type="PIRSR" id="PIRSR000485-1"/>
    </source>
</evidence>
<dbReference type="GO" id="GO:0006189">
    <property type="term" value="P:'de novo' IMP biosynthetic process"/>
    <property type="evidence" value="ECO:0007669"/>
    <property type="project" value="UniProtKB-UniRule"/>
</dbReference>
<evidence type="ECO:0000256" key="6">
    <source>
        <dbReference type="ARBA" id="ARBA00022962"/>
    </source>
</evidence>
<protein>
    <recommendedName>
        <fullName evidence="7">Amidophosphoribosyltransferase</fullName>
        <shortName evidence="7">ATase</shortName>
        <ecNumber evidence="7">2.4.2.14</ecNumber>
    </recommendedName>
    <alternativeName>
        <fullName evidence="7">Glutamine phosphoribosylpyrophosphate amidotransferase</fullName>
        <shortName evidence="7">GPATase</shortName>
    </alternativeName>
</protein>
<dbReference type="CDD" id="cd06223">
    <property type="entry name" value="PRTases_typeI"/>
    <property type="match status" value="1"/>
</dbReference>
<accession>A0A938BNG0</accession>
<evidence type="ECO:0000256" key="5">
    <source>
        <dbReference type="ARBA" id="ARBA00022755"/>
    </source>
</evidence>
<evidence type="ECO:0000256" key="2">
    <source>
        <dbReference type="ARBA" id="ARBA00010138"/>
    </source>
</evidence>
<comment type="pathway">
    <text evidence="1 7 8">Purine metabolism; IMP biosynthesis via de novo pathway; N(1)-(5-phospho-D-ribosyl)glycinamide from 5-phospho-alpha-D-ribose 1-diphosphate: step 1/2.</text>
</comment>
<keyword evidence="3 7" id="KW-0328">Glycosyltransferase</keyword>
<keyword evidence="7 10" id="KW-0479">Metal-binding</keyword>
<reference evidence="13 14" key="1">
    <citation type="submission" date="2019-03" db="EMBL/GenBank/DDBJ databases">
        <title>Lake Tanganyika Metagenome-Assembled Genomes (MAGs).</title>
        <authorList>
            <person name="Tran P."/>
        </authorList>
    </citation>
    <scope>NUCLEOTIDE SEQUENCE [LARGE SCALE GENOMIC DNA]</scope>
    <source>
        <strain evidence="13">K_DeepCast_65m_m2_236</strain>
    </source>
</reference>
<sequence length="490" mass="53107">MCGILGLFDPDVAVAADLYRGALALQHRGQEGAGLVTWEGRFYLKTGRGLLSEVFQSVDLGELRGHFGLAHLRYATAGTGAADEVQPFMQSFPFGLALVHNGNLTNHDALRDHLASGSWHLNSASDSEALLAVLADYLAQNDVRQLGPADVFRAVARTMDVVEGAYSVVTLLARHGMLAFRDPHGIRPLVIGRRRQAWAIASESVALESLDFERVRDVRPGEAVFVDRAGVLHEAQLRTPQPAHCVFEYIYMARPESILDGKSVTDVREHLGRKLAAHFEVAVDLVCDVPSSAEDVAMEFAHEAALPYRKGIRKNHYSHRSFIAPNQTARLGAVGLKFHLSRSVIAGKRLAVVDDSVVRGNTARALVARLRKAGAAEVHLVSAAPPVRYPCVYGVDMSIPGELIASRLPDPENIGRYLGADSMQYQTVPDMFAAVEGLSVCAACFTGEYPTRLCDEQLQKLGASRSEAQAPLQVPQPAVKVNLPFSPVPG</sequence>
<keyword evidence="7" id="KW-0004">4Fe-4S</keyword>
<dbReference type="Pfam" id="PF13522">
    <property type="entry name" value="GATase_6"/>
    <property type="match status" value="1"/>
</dbReference>
<feature type="active site" description="Nucleophile" evidence="7 9">
    <location>
        <position position="2"/>
    </location>
</feature>
<dbReference type="EMBL" id="VGJX01000437">
    <property type="protein sequence ID" value="MBM3275090.1"/>
    <property type="molecule type" value="Genomic_DNA"/>
</dbReference>
<feature type="binding site" evidence="7 11">
    <location>
        <position position="441"/>
    </location>
    <ligand>
        <name>[4Fe-4S] cluster</name>
        <dbReference type="ChEBI" id="CHEBI:49883"/>
    </ligand>
</feature>
<gene>
    <name evidence="7 13" type="primary">purF</name>
    <name evidence="13" type="ORF">FJZ00_08045</name>
</gene>
<dbReference type="NCBIfam" id="TIGR01134">
    <property type="entry name" value="purF"/>
    <property type="match status" value="1"/>
</dbReference>
<evidence type="ECO:0000313" key="13">
    <source>
        <dbReference type="EMBL" id="MBM3275090.1"/>
    </source>
</evidence>
<dbReference type="InterPro" id="IPR029055">
    <property type="entry name" value="Ntn_hydrolases_N"/>
</dbReference>
<dbReference type="InterPro" id="IPR005854">
    <property type="entry name" value="PurF"/>
</dbReference>
<dbReference type="SUPFAM" id="SSF53271">
    <property type="entry name" value="PRTase-like"/>
    <property type="match status" value="1"/>
</dbReference>
<keyword evidence="6 7" id="KW-0315">Glutamine amidotransferase</keyword>
<comment type="function">
    <text evidence="7">Catalyzes the formation of phosphoribosylamine from phosphoribosylpyrophosphate (PRPP) and glutamine.</text>
</comment>